<reference evidence="1 2" key="1">
    <citation type="submission" date="2018-07" db="EMBL/GenBank/DDBJ databases">
        <title>Genome sequence of Rhodococcus rhodnii ATCC 35071 from Rhodnius prolixus.</title>
        <authorList>
            <person name="Patel V."/>
            <person name="Vogel K.J."/>
        </authorList>
    </citation>
    <scope>NUCLEOTIDE SEQUENCE [LARGE SCALE GENOMIC DNA]</scope>
    <source>
        <strain evidence="1 2">ATCC 35071</strain>
    </source>
</reference>
<evidence type="ECO:0000313" key="2">
    <source>
        <dbReference type="Proteomes" id="UP000471120"/>
    </source>
</evidence>
<comment type="caution">
    <text evidence="1">The sequence shown here is derived from an EMBL/GenBank/DDBJ whole genome shotgun (WGS) entry which is preliminary data.</text>
</comment>
<proteinExistence type="predicted"/>
<gene>
    <name evidence="1" type="ORF">DW322_13210</name>
</gene>
<dbReference type="EMBL" id="QRCM01000001">
    <property type="protein sequence ID" value="TXG92674.1"/>
    <property type="molecule type" value="Genomic_DNA"/>
</dbReference>
<accession>A0A6P2CIR5</accession>
<dbReference type="Proteomes" id="UP000471120">
    <property type="component" value="Unassembled WGS sequence"/>
</dbReference>
<protein>
    <recommendedName>
        <fullName evidence="3">SseB family protein</fullName>
    </recommendedName>
</protein>
<sequence>MGDSRGRAVNCERLRIEIDAFYQGFGHGPSLLSAFRSAVLVVPLTADDRVWSSEVGGVGWIPAFTGEPEFARFALARQGEVEARFHTLYGWRIMDEVAAGFTRPTGVMVDALGAAPMAFPPSVEPTTPGEPS</sequence>
<name>A0A6P2CIR5_9NOCA</name>
<dbReference type="AlphaFoldDB" id="A0A6P2CIR5"/>
<organism evidence="1 2">
    <name type="scientific">Rhodococcus rhodnii</name>
    <dbReference type="NCBI Taxonomy" id="38312"/>
    <lineage>
        <taxon>Bacteria</taxon>
        <taxon>Bacillati</taxon>
        <taxon>Actinomycetota</taxon>
        <taxon>Actinomycetes</taxon>
        <taxon>Mycobacteriales</taxon>
        <taxon>Nocardiaceae</taxon>
        <taxon>Rhodococcus</taxon>
    </lineage>
</organism>
<evidence type="ECO:0008006" key="3">
    <source>
        <dbReference type="Google" id="ProtNLM"/>
    </source>
</evidence>
<evidence type="ECO:0000313" key="1">
    <source>
        <dbReference type="EMBL" id="TXG92674.1"/>
    </source>
</evidence>